<gene>
    <name evidence="6" type="ORF">PN838_06975</name>
</gene>
<dbReference type="InterPro" id="IPR000917">
    <property type="entry name" value="Sulfatase_N"/>
</dbReference>
<dbReference type="InterPro" id="IPR017850">
    <property type="entry name" value="Alkaline_phosphatase_core_sf"/>
</dbReference>
<evidence type="ECO:0000313" key="7">
    <source>
        <dbReference type="Proteomes" id="UP001528411"/>
    </source>
</evidence>
<feature type="domain" description="Sulfatase N-terminal" evidence="5">
    <location>
        <begin position="27"/>
        <end position="169"/>
    </location>
</feature>
<evidence type="ECO:0000256" key="2">
    <source>
        <dbReference type="ARBA" id="ARBA00022723"/>
    </source>
</evidence>
<comment type="caution">
    <text evidence="6">The sequence shown here is derived from an EMBL/GenBank/DDBJ whole genome shotgun (WGS) entry which is preliminary data.</text>
</comment>
<proteinExistence type="inferred from homology"/>
<name>A0ABT5FBM7_9GAMM</name>
<keyword evidence="2" id="KW-0479">Metal-binding</keyword>
<keyword evidence="7" id="KW-1185">Reference proteome</keyword>
<evidence type="ECO:0000256" key="3">
    <source>
        <dbReference type="ARBA" id="ARBA00022801"/>
    </source>
</evidence>
<evidence type="ECO:0000256" key="1">
    <source>
        <dbReference type="ARBA" id="ARBA00008779"/>
    </source>
</evidence>
<dbReference type="PANTHER" id="PTHR42693:SF33">
    <property type="entry name" value="ARYLSULFATASE"/>
    <property type="match status" value="1"/>
</dbReference>
<dbReference type="Pfam" id="PF00884">
    <property type="entry name" value="Sulfatase"/>
    <property type="match status" value="1"/>
</dbReference>
<comment type="similarity">
    <text evidence="1">Belongs to the sulfatase family.</text>
</comment>
<accession>A0ABT5FBM7</accession>
<dbReference type="InterPro" id="IPR050738">
    <property type="entry name" value="Sulfatase"/>
</dbReference>
<evidence type="ECO:0000259" key="5">
    <source>
        <dbReference type="Pfam" id="PF00884"/>
    </source>
</evidence>
<organism evidence="6 7">
    <name type="scientific">Psychrosphaera algicola</name>
    <dbReference type="NCBI Taxonomy" id="3023714"/>
    <lineage>
        <taxon>Bacteria</taxon>
        <taxon>Pseudomonadati</taxon>
        <taxon>Pseudomonadota</taxon>
        <taxon>Gammaproteobacteria</taxon>
        <taxon>Alteromonadales</taxon>
        <taxon>Pseudoalteromonadaceae</taxon>
        <taxon>Psychrosphaera</taxon>
    </lineage>
</organism>
<keyword evidence="4" id="KW-0106">Calcium</keyword>
<evidence type="ECO:0000256" key="4">
    <source>
        <dbReference type="ARBA" id="ARBA00022837"/>
    </source>
</evidence>
<dbReference type="PROSITE" id="PS00523">
    <property type="entry name" value="SULFATASE_1"/>
    <property type="match status" value="1"/>
</dbReference>
<dbReference type="InterPro" id="IPR024607">
    <property type="entry name" value="Sulfatase_CS"/>
</dbReference>
<protein>
    <submittedName>
        <fullName evidence="6">Sulfatase-like hydrolase/transferase</fullName>
    </submittedName>
</protein>
<reference evidence="6 7" key="1">
    <citation type="submission" date="2023-01" db="EMBL/GenBank/DDBJ databases">
        <title>Psychrosphaera sp. nov., isolated from marine algae.</title>
        <authorList>
            <person name="Bayburt H."/>
            <person name="Choi B.J."/>
            <person name="Kim J.M."/>
            <person name="Choi D.G."/>
            <person name="Jeon C.O."/>
        </authorList>
    </citation>
    <scope>NUCLEOTIDE SEQUENCE [LARGE SCALE GENOMIC DNA]</scope>
    <source>
        <strain evidence="6 7">G1-22</strain>
    </source>
</reference>
<dbReference type="PANTHER" id="PTHR42693">
    <property type="entry name" value="ARYLSULFATASE FAMILY MEMBER"/>
    <property type="match status" value="1"/>
</dbReference>
<evidence type="ECO:0000313" key="6">
    <source>
        <dbReference type="EMBL" id="MDC2888544.1"/>
    </source>
</evidence>
<dbReference type="SUPFAM" id="SSF53649">
    <property type="entry name" value="Alkaline phosphatase-like"/>
    <property type="match status" value="1"/>
</dbReference>
<dbReference type="Gene3D" id="3.40.720.10">
    <property type="entry name" value="Alkaline Phosphatase, subunit A"/>
    <property type="match status" value="1"/>
</dbReference>
<keyword evidence="3" id="KW-0378">Hydrolase</keyword>
<sequence>MKIFSSLIVVFIAGYFAMNLSHAEAKPNIIFIMADDLGWGDVGYNGSKWVETPNIDALANSGQVFDNAYSYPTCSPARAALLTGKQSFKTQVYGVPVLEKGNSQTSIFSRGTVQLEHTVYSEPLKKAGYKLAHLGKWHIVGPDPSVEVNYPFDDNLSQPKNGDLSWLNDHKNKYSIYYPQARGLTSMLAGRGGGSCAWLY</sequence>
<dbReference type="EMBL" id="JAQOMS010000002">
    <property type="protein sequence ID" value="MDC2888544.1"/>
    <property type="molecule type" value="Genomic_DNA"/>
</dbReference>
<dbReference type="RefSeq" id="WP_272180143.1">
    <property type="nucleotide sequence ID" value="NZ_JAQOMS010000002.1"/>
</dbReference>
<dbReference type="Proteomes" id="UP001528411">
    <property type="component" value="Unassembled WGS sequence"/>
</dbReference>